<accession>A0A849K9Q0</accession>
<evidence type="ECO:0000313" key="2">
    <source>
        <dbReference type="Proteomes" id="UP000552954"/>
    </source>
</evidence>
<gene>
    <name evidence="1" type="ORF">HK415_20820</name>
</gene>
<dbReference type="AlphaFoldDB" id="A0A849K9Q0"/>
<keyword evidence="2" id="KW-1185">Reference proteome</keyword>
<organism evidence="1 2">
    <name type="scientific">Ramlibacter montanisoli</name>
    <dbReference type="NCBI Taxonomy" id="2732512"/>
    <lineage>
        <taxon>Bacteria</taxon>
        <taxon>Pseudomonadati</taxon>
        <taxon>Pseudomonadota</taxon>
        <taxon>Betaproteobacteria</taxon>
        <taxon>Burkholderiales</taxon>
        <taxon>Comamonadaceae</taxon>
        <taxon>Ramlibacter</taxon>
    </lineage>
</organism>
<dbReference type="PROSITE" id="PS51257">
    <property type="entry name" value="PROKAR_LIPOPROTEIN"/>
    <property type="match status" value="1"/>
</dbReference>
<dbReference type="RefSeq" id="WP_171562592.1">
    <property type="nucleotide sequence ID" value="NZ_JABFCS010000001.1"/>
</dbReference>
<dbReference type="EMBL" id="JABFCS010000001">
    <property type="protein sequence ID" value="NNU45082.1"/>
    <property type="molecule type" value="Genomic_DNA"/>
</dbReference>
<dbReference type="Proteomes" id="UP000552954">
    <property type="component" value="Unassembled WGS sequence"/>
</dbReference>
<evidence type="ECO:0000313" key="1">
    <source>
        <dbReference type="EMBL" id="NNU45082.1"/>
    </source>
</evidence>
<sequence length="176" mass="17692">MKLDAGPFRWLFAAALLLALAACGGGGGGGSGEIRTISPGGAALQGTWLRTITFQGGTVGATSTQLTVTAADVPTESEAGAFTTSTAAALQAGRFPNKTVTANGSTISVTDPDSGFTVQVHGLSITNYVGCGSCAVGTAVTLTITADLTEGGLFDGTTFTTVRHNVVLTLRYERVS</sequence>
<protein>
    <submittedName>
        <fullName evidence="1">Uncharacterized protein</fullName>
    </submittedName>
</protein>
<reference evidence="1 2" key="2">
    <citation type="submission" date="2020-06" db="EMBL/GenBank/DDBJ databases">
        <title>Ramlibacter rhizophilus sp. nov., isolated from rhizosphere soil of national flower Mugunghwa from South Korea.</title>
        <authorList>
            <person name="Zheng-Fei Y."/>
            <person name="Huan T."/>
        </authorList>
    </citation>
    <scope>NUCLEOTIDE SEQUENCE [LARGE SCALE GENOMIC DNA]</scope>
    <source>
        <strain evidence="1 2">B156</strain>
    </source>
</reference>
<proteinExistence type="predicted"/>
<reference evidence="1 2" key="1">
    <citation type="submission" date="2020-05" db="EMBL/GenBank/DDBJ databases">
        <authorList>
            <person name="Khan S.A."/>
            <person name="Jeon C.O."/>
            <person name="Chun B.H."/>
        </authorList>
    </citation>
    <scope>NUCLEOTIDE SEQUENCE [LARGE SCALE GENOMIC DNA]</scope>
    <source>
        <strain evidence="1 2">B156</strain>
    </source>
</reference>
<comment type="caution">
    <text evidence="1">The sequence shown here is derived from an EMBL/GenBank/DDBJ whole genome shotgun (WGS) entry which is preliminary data.</text>
</comment>
<name>A0A849K9Q0_9BURK</name>